<keyword evidence="3" id="KW-1185">Reference proteome</keyword>
<feature type="region of interest" description="Disordered" evidence="1">
    <location>
        <begin position="299"/>
        <end position="332"/>
    </location>
</feature>
<feature type="compositionally biased region" description="Basic residues" evidence="1">
    <location>
        <begin position="307"/>
        <end position="316"/>
    </location>
</feature>
<dbReference type="AlphaFoldDB" id="A0A8H5H1F3"/>
<dbReference type="OrthoDB" id="411632at2759"/>
<evidence type="ECO:0000313" key="3">
    <source>
        <dbReference type="Proteomes" id="UP000565441"/>
    </source>
</evidence>
<proteinExistence type="predicted"/>
<evidence type="ECO:0000256" key="1">
    <source>
        <dbReference type="SAM" id="MobiDB-lite"/>
    </source>
</evidence>
<feature type="compositionally biased region" description="Pro residues" evidence="1">
    <location>
        <begin position="376"/>
        <end position="387"/>
    </location>
</feature>
<dbReference type="Proteomes" id="UP000565441">
    <property type="component" value="Unassembled WGS sequence"/>
</dbReference>
<sequence length="509" mass="57495">MRLVPPRRPRLLPAVLVSVVLLAYYYTCTRPRVRRPPVPPPQTASIELNYNQNKVQRVPRILLVSALFPLERAKHSQDDYRHWLQHFLGPTGIQCDIYFYTTPELQPLLQSLHHSRSQSQSQSHTLTINTTFPSPFSIPSLAAHQPKYAQMHAWDREKHIHSPELYAIWNAKPYFLEQALANLRSLRHAHDYDYDYAFWTDAGSFRDPHGYRVWPDPKRVEEVFRAAREEAGAGEEVDQVLVPLYMLPGKKEYAWTVDKGPVDAEDDFSEGSFFGSTPAGIAWYTRTFYAMHDRYISSTPHPAPPRSAHHPHHPHAPKPDPSPNPDPEQRIPFHFVGKDQSLMNALLFRHPTRFFGVLSPARTAVLPPAPVPLLLPPSPPPPTPPTSPLTHPSLKPPTPPTPARPYVLTPTYALARLRTRLLRTLKLGTGPGACGGDWYYYQWWLAAQEERRATEGVRVWVGGLFGSSYGFELRRGKGGCEETGVVSVEGVLRGLFGGRWVEGRRAGGG</sequence>
<accession>A0A8H5H1F3</accession>
<reference evidence="2 3" key="1">
    <citation type="journal article" date="2020" name="ISME J.">
        <title>Uncovering the hidden diversity of litter-decomposition mechanisms in mushroom-forming fungi.</title>
        <authorList>
            <person name="Floudas D."/>
            <person name="Bentzer J."/>
            <person name="Ahren D."/>
            <person name="Johansson T."/>
            <person name="Persson P."/>
            <person name="Tunlid A."/>
        </authorList>
    </citation>
    <scope>NUCLEOTIDE SEQUENCE [LARGE SCALE GENOMIC DNA]</scope>
    <source>
        <strain evidence="2 3">CBS 661.87</strain>
    </source>
</reference>
<dbReference type="EMBL" id="JAACJP010000035">
    <property type="protein sequence ID" value="KAF5374640.1"/>
    <property type="molecule type" value="Genomic_DNA"/>
</dbReference>
<comment type="caution">
    <text evidence="2">The sequence shown here is derived from an EMBL/GenBank/DDBJ whole genome shotgun (WGS) entry which is preliminary data.</text>
</comment>
<protein>
    <submittedName>
        <fullName evidence="2">Uncharacterized protein</fullName>
    </submittedName>
</protein>
<evidence type="ECO:0000313" key="2">
    <source>
        <dbReference type="EMBL" id="KAF5374640.1"/>
    </source>
</evidence>
<feature type="region of interest" description="Disordered" evidence="1">
    <location>
        <begin position="376"/>
        <end position="405"/>
    </location>
</feature>
<name>A0A8H5H1F3_9AGAR</name>
<feature type="compositionally biased region" description="Pro residues" evidence="1">
    <location>
        <begin position="394"/>
        <end position="403"/>
    </location>
</feature>
<gene>
    <name evidence="2" type="ORF">D9615_008933</name>
</gene>
<organism evidence="2 3">
    <name type="scientific">Tricholomella constricta</name>
    <dbReference type="NCBI Taxonomy" id="117010"/>
    <lineage>
        <taxon>Eukaryota</taxon>
        <taxon>Fungi</taxon>
        <taxon>Dikarya</taxon>
        <taxon>Basidiomycota</taxon>
        <taxon>Agaricomycotina</taxon>
        <taxon>Agaricomycetes</taxon>
        <taxon>Agaricomycetidae</taxon>
        <taxon>Agaricales</taxon>
        <taxon>Tricholomatineae</taxon>
        <taxon>Lyophyllaceae</taxon>
        <taxon>Tricholomella</taxon>
    </lineage>
</organism>